<keyword evidence="1" id="KW-0812">Transmembrane</keyword>
<dbReference type="InterPro" id="IPR029787">
    <property type="entry name" value="Nucleotide_cyclase"/>
</dbReference>
<dbReference type="PROSITE" id="PS50887">
    <property type="entry name" value="GGDEF"/>
    <property type="match status" value="1"/>
</dbReference>
<evidence type="ECO:0000313" key="3">
    <source>
        <dbReference type="EMBL" id="SHN28401.1"/>
    </source>
</evidence>
<organism evidence="3 4">
    <name type="scientific">Gracilibacillus kekensis</name>
    <dbReference type="NCBI Taxonomy" id="1027249"/>
    <lineage>
        <taxon>Bacteria</taxon>
        <taxon>Bacillati</taxon>
        <taxon>Bacillota</taxon>
        <taxon>Bacilli</taxon>
        <taxon>Bacillales</taxon>
        <taxon>Bacillaceae</taxon>
        <taxon>Gracilibacillus</taxon>
    </lineage>
</organism>
<evidence type="ECO:0000313" key="4">
    <source>
        <dbReference type="Proteomes" id="UP000184184"/>
    </source>
</evidence>
<feature type="transmembrane region" description="Helical" evidence="1">
    <location>
        <begin position="121"/>
        <end position="138"/>
    </location>
</feature>
<dbReference type="InterPro" id="IPR043128">
    <property type="entry name" value="Rev_trsase/Diguanyl_cyclase"/>
</dbReference>
<dbReference type="FunFam" id="3.30.70.270:FF:000001">
    <property type="entry name" value="Diguanylate cyclase domain protein"/>
    <property type="match status" value="1"/>
</dbReference>
<dbReference type="SUPFAM" id="SSF55073">
    <property type="entry name" value="Nucleotide cyclase"/>
    <property type="match status" value="1"/>
</dbReference>
<name>A0A1M7QC53_9BACI</name>
<dbReference type="STRING" id="1027249.SAMN05216179_3053"/>
<evidence type="ECO:0000256" key="1">
    <source>
        <dbReference type="SAM" id="Phobius"/>
    </source>
</evidence>
<dbReference type="NCBIfam" id="TIGR00254">
    <property type="entry name" value="GGDEF"/>
    <property type="match status" value="1"/>
</dbReference>
<keyword evidence="1" id="KW-0472">Membrane</keyword>
<dbReference type="AlphaFoldDB" id="A0A1M7QC53"/>
<dbReference type="InterPro" id="IPR000160">
    <property type="entry name" value="GGDEF_dom"/>
</dbReference>
<dbReference type="RefSeq" id="WP_073202699.1">
    <property type="nucleotide sequence ID" value="NZ_FRCZ01000006.1"/>
</dbReference>
<feature type="transmembrane region" description="Helical" evidence="1">
    <location>
        <begin position="12"/>
        <end position="30"/>
    </location>
</feature>
<gene>
    <name evidence="3" type="ORF">SAMN05216179_3053</name>
</gene>
<feature type="transmembrane region" description="Helical" evidence="1">
    <location>
        <begin position="69"/>
        <end position="90"/>
    </location>
</feature>
<dbReference type="EMBL" id="FRCZ01000006">
    <property type="protein sequence ID" value="SHN28401.1"/>
    <property type="molecule type" value="Genomic_DNA"/>
</dbReference>
<evidence type="ECO:0000259" key="2">
    <source>
        <dbReference type="PROSITE" id="PS50887"/>
    </source>
</evidence>
<dbReference type="CDD" id="cd01949">
    <property type="entry name" value="GGDEF"/>
    <property type="match status" value="1"/>
</dbReference>
<protein>
    <submittedName>
        <fullName evidence="3">Diguanylate cyclase (GGDEF) domain-containing protein</fullName>
    </submittedName>
</protein>
<feature type="transmembrane region" description="Helical" evidence="1">
    <location>
        <begin position="96"/>
        <end position="114"/>
    </location>
</feature>
<dbReference type="GO" id="GO:0052621">
    <property type="term" value="F:diguanylate cyclase activity"/>
    <property type="evidence" value="ECO:0007669"/>
    <property type="project" value="TreeGrafter"/>
</dbReference>
<feature type="domain" description="GGDEF" evidence="2">
    <location>
        <begin position="209"/>
        <end position="335"/>
    </location>
</feature>
<reference evidence="3 4" key="1">
    <citation type="submission" date="2016-11" db="EMBL/GenBank/DDBJ databases">
        <authorList>
            <person name="Jaros S."/>
            <person name="Januszkiewicz K."/>
            <person name="Wedrychowicz H."/>
        </authorList>
    </citation>
    <scope>NUCLEOTIDE SEQUENCE [LARGE SCALE GENOMIC DNA]</scope>
    <source>
        <strain evidence="3 4">CGMCC 1.10681</strain>
    </source>
</reference>
<keyword evidence="1" id="KW-1133">Transmembrane helix</keyword>
<keyword evidence="4" id="KW-1185">Reference proteome</keyword>
<dbReference type="SMART" id="SM00267">
    <property type="entry name" value="GGDEF"/>
    <property type="match status" value="1"/>
</dbReference>
<dbReference type="Proteomes" id="UP000184184">
    <property type="component" value="Unassembled WGS sequence"/>
</dbReference>
<dbReference type="PANTHER" id="PTHR45138:SF9">
    <property type="entry name" value="DIGUANYLATE CYCLASE DGCM-RELATED"/>
    <property type="match status" value="1"/>
</dbReference>
<feature type="transmembrane region" description="Helical" evidence="1">
    <location>
        <begin position="36"/>
        <end position="57"/>
    </location>
</feature>
<dbReference type="Gene3D" id="3.30.70.270">
    <property type="match status" value="1"/>
</dbReference>
<proteinExistence type="predicted"/>
<dbReference type="PANTHER" id="PTHR45138">
    <property type="entry name" value="REGULATORY COMPONENTS OF SENSORY TRANSDUCTION SYSTEM"/>
    <property type="match status" value="1"/>
</dbReference>
<feature type="transmembrane region" description="Helical" evidence="1">
    <location>
        <begin position="150"/>
        <end position="170"/>
    </location>
</feature>
<dbReference type="Pfam" id="PF00990">
    <property type="entry name" value="GGDEF"/>
    <property type="match status" value="1"/>
</dbReference>
<dbReference type="InterPro" id="IPR050469">
    <property type="entry name" value="Diguanylate_Cyclase"/>
</dbReference>
<accession>A0A1M7QC53</accession>
<sequence length="338" mass="39433">MNRYETLKRHMYLFILPVITIASVIGLIFSSRSNPFNIWMLSVFVVVFSLSFLLLFFPNTLKIVEYLNLSVVTILHIIKFHSIITLDMIVKGYSHTGSSTYWTPLILVFIFIALPRKIGIYYALVLWSIMVYIGFDYWSSISDKGTERLLQYYLSILVYIILIYFVRRVITYYAEKEMIEKLAYFDPLTGVANRRKVYLWLDESIQKKKDFYVVLFDIDHFKAVNDTYGHPTGDEVLKKITEITASQLGEDDIIGRWGGEEFIIVTRREKGAHSLVEQIRKKIANFEFDDIPNITASFGIAKYQNQSTELLLEQADNALYQAKSNGRNRVETYQNIKY</sequence>